<keyword evidence="2" id="KW-1185">Reference proteome</keyword>
<name>A0ABQ6WYG6_9EURO</name>
<sequence length="85" mass="9113">MERIKDSPIADPTVSSSVAPVVLIQNLNGRGLAMSMVEVAAVMRECVCESSRKRLGYVSGGITAVDHNPTEFQGRSVARKSHKGK</sequence>
<accession>A0ABQ6WYG6</accession>
<evidence type="ECO:0000313" key="2">
    <source>
        <dbReference type="Proteomes" id="UP000325395"/>
    </source>
</evidence>
<dbReference type="Proteomes" id="UP000325395">
    <property type="component" value="Unassembled WGS sequence"/>
</dbReference>
<protein>
    <submittedName>
        <fullName evidence="1">Uncharacterized protein</fullName>
    </submittedName>
</protein>
<gene>
    <name evidence="1" type="ORF">BDV36DRAFT_6384</name>
</gene>
<proteinExistence type="predicted"/>
<reference evidence="1 2" key="1">
    <citation type="submission" date="2019-04" db="EMBL/GenBank/DDBJ databases">
        <authorList>
            <consortium name="DOE Joint Genome Institute"/>
            <person name="Mondo S."/>
            <person name="Kjaerbolling I."/>
            <person name="Vesth T."/>
            <person name="Frisvad J.C."/>
            <person name="Nybo J.L."/>
            <person name="Theobald S."/>
            <person name="Kildgaard S."/>
            <person name="Isbrandt T."/>
            <person name="Kuo A."/>
            <person name="Sato A."/>
            <person name="Lyhne E.K."/>
            <person name="Kogle M.E."/>
            <person name="Wiebenga A."/>
            <person name="Kun R.S."/>
            <person name="Lubbers R.J."/>
            <person name="Makela M.R."/>
            <person name="Barry K."/>
            <person name="Chovatia M."/>
            <person name="Clum A."/>
            <person name="Daum C."/>
            <person name="Haridas S."/>
            <person name="He G."/>
            <person name="LaButti K."/>
            <person name="Lipzen A."/>
            <person name="Riley R."/>
            <person name="Salamov A."/>
            <person name="Simmons B.A."/>
            <person name="Magnuson J.K."/>
            <person name="Henrissat B."/>
            <person name="Mortensen U.H."/>
            <person name="Larsen T.O."/>
            <person name="Devries R.P."/>
            <person name="Grigoriev I.V."/>
            <person name="Machida M."/>
            <person name="Baker S.E."/>
            <person name="Andersen M.R."/>
            <person name="Cantor M.N."/>
            <person name="Hua S.X."/>
        </authorList>
    </citation>
    <scope>NUCLEOTIDE SEQUENCE [LARGE SCALE GENOMIC DNA]</scope>
    <source>
        <strain evidence="1 2">CBS 117616</strain>
    </source>
</reference>
<organism evidence="1 2">
    <name type="scientific">Aspergillus pseudocaelatus</name>
    <dbReference type="NCBI Taxonomy" id="1825620"/>
    <lineage>
        <taxon>Eukaryota</taxon>
        <taxon>Fungi</taxon>
        <taxon>Dikarya</taxon>
        <taxon>Ascomycota</taxon>
        <taxon>Pezizomycotina</taxon>
        <taxon>Eurotiomycetes</taxon>
        <taxon>Eurotiomycetidae</taxon>
        <taxon>Eurotiales</taxon>
        <taxon>Aspergillaceae</taxon>
        <taxon>Aspergillus</taxon>
        <taxon>Aspergillus subgen. Circumdati</taxon>
    </lineage>
</organism>
<evidence type="ECO:0000313" key="1">
    <source>
        <dbReference type="EMBL" id="KAE8422142.1"/>
    </source>
</evidence>
<dbReference type="EMBL" id="ML735696">
    <property type="protein sequence ID" value="KAE8422142.1"/>
    <property type="molecule type" value="Genomic_DNA"/>
</dbReference>